<feature type="transmembrane region" description="Helical" evidence="2">
    <location>
        <begin position="63"/>
        <end position="82"/>
    </location>
</feature>
<dbReference type="CDD" id="cd01949">
    <property type="entry name" value="GGDEF"/>
    <property type="match status" value="1"/>
</dbReference>
<dbReference type="GO" id="GO:0005886">
    <property type="term" value="C:plasma membrane"/>
    <property type="evidence" value="ECO:0007669"/>
    <property type="project" value="TreeGrafter"/>
</dbReference>
<dbReference type="EMBL" id="BJYY01000019">
    <property type="protein sequence ID" value="GEO35366.1"/>
    <property type="molecule type" value="Genomic_DNA"/>
</dbReference>
<proteinExistence type="predicted"/>
<dbReference type="InterPro" id="IPR000160">
    <property type="entry name" value="GGDEF_dom"/>
</dbReference>
<dbReference type="Proteomes" id="UP000321181">
    <property type="component" value="Unassembled WGS sequence"/>
</dbReference>
<dbReference type="InterPro" id="IPR029787">
    <property type="entry name" value="Nucleotide_cyclase"/>
</dbReference>
<protein>
    <recommendedName>
        <fullName evidence="3">GGDEF domain-containing protein</fullName>
    </recommendedName>
</protein>
<feature type="transmembrane region" description="Helical" evidence="2">
    <location>
        <begin position="38"/>
        <end position="57"/>
    </location>
</feature>
<feature type="transmembrane region" description="Helical" evidence="2">
    <location>
        <begin position="139"/>
        <end position="156"/>
    </location>
</feature>
<keyword evidence="5" id="KW-1185">Reference proteome</keyword>
<name>A0A512DG22_9CELL</name>
<keyword evidence="2" id="KW-0472">Membrane</keyword>
<evidence type="ECO:0000313" key="5">
    <source>
        <dbReference type="Proteomes" id="UP000321181"/>
    </source>
</evidence>
<dbReference type="GO" id="GO:0052621">
    <property type="term" value="F:diguanylate cyclase activity"/>
    <property type="evidence" value="ECO:0007669"/>
    <property type="project" value="TreeGrafter"/>
</dbReference>
<dbReference type="SMART" id="SM00267">
    <property type="entry name" value="GGDEF"/>
    <property type="match status" value="1"/>
</dbReference>
<evidence type="ECO:0000259" key="3">
    <source>
        <dbReference type="PROSITE" id="PS50887"/>
    </source>
</evidence>
<gene>
    <name evidence="4" type="ORF">CAE01nite_30910</name>
</gene>
<dbReference type="PROSITE" id="PS50887">
    <property type="entry name" value="GGDEF"/>
    <property type="match status" value="1"/>
</dbReference>
<evidence type="ECO:0000256" key="2">
    <source>
        <dbReference type="SAM" id="Phobius"/>
    </source>
</evidence>
<dbReference type="AlphaFoldDB" id="A0A512DG22"/>
<feature type="domain" description="GGDEF" evidence="3">
    <location>
        <begin position="231"/>
        <end position="361"/>
    </location>
</feature>
<evidence type="ECO:0000256" key="1">
    <source>
        <dbReference type="SAM" id="MobiDB-lite"/>
    </source>
</evidence>
<reference evidence="4 5" key="1">
    <citation type="submission" date="2019-07" db="EMBL/GenBank/DDBJ databases">
        <title>Whole genome shotgun sequence of Cellulomonas aerilata NBRC 106308.</title>
        <authorList>
            <person name="Hosoyama A."/>
            <person name="Uohara A."/>
            <person name="Ohji S."/>
            <person name="Ichikawa N."/>
        </authorList>
    </citation>
    <scope>NUCLEOTIDE SEQUENCE [LARGE SCALE GENOMIC DNA]</scope>
    <source>
        <strain evidence="4 5">NBRC 106308</strain>
    </source>
</reference>
<dbReference type="Pfam" id="PF00990">
    <property type="entry name" value="GGDEF"/>
    <property type="match status" value="1"/>
</dbReference>
<feature type="transmembrane region" description="Helical" evidence="2">
    <location>
        <begin position="162"/>
        <end position="181"/>
    </location>
</feature>
<evidence type="ECO:0000313" key="4">
    <source>
        <dbReference type="EMBL" id="GEO35366.1"/>
    </source>
</evidence>
<feature type="region of interest" description="Disordered" evidence="1">
    <location>
        <begin position="358"/>
        <end position="405"/>
    </location>
</feature>
<sequence length="405" mass="42303">MICAARCHNRHPPADWTGVNPTWSSPVLHGDRARRVDARISGGMTVIGSMVALAMAHSSPLPALAYGFALTCILIGLLIVRFAVRVPGWVLSGTNVMGSAGVTSVAVHAPDGYTFASGPILFVIAALQVGLLRGRRESWAQLAWALVTYVVGLHLVGLPASAVVAAALPVAVSLAVVTVAVTRLRARVLALGDDLTRSIAELRSQAEHDPLTGLLNRQGLVRRAALPSVLLEGSVLLLDVDHFKRINDERGHQAGDDVLARLGPVLAGVPNGQEMAVRVGGEEFLLVLRGTDLEAARARAEEVRGLAARALSSAGVGRVTVSVGVATGAFGATFEEVYRRADEALYRAKRTGRDRVVVDDAPAPGIPRPATAATRESLDGAQPVAVGQLEPRPGADRVPAGGTGR</sequence>
<keyword evidence="2" id="KW-0812">Transmembrane</keyword>
<comment type="caution">
    <text evidence="4">The sequence shown here is derived from an EMBL/GenBank/DDBJ whole genome shotgun (WGS) entry which is preliminary data.</text>
</comment>
<accession>A0A512DG22</accession>
<feature type="transmembrane region" description="Helical" evidence="2">
    <location>
        <begin position="89"/>
        <end position="107"/>
    </location>
</feature>
<dbReference type="GO" id="GO:1902201">
    <property type="term" value="P:negative regulation of bacterial-type flagellum-dependent cell motility"/>
    <property type="evidence" value="ECO:0007669"/>
    <property type="project" value="TreeGrafter"/>
</dbReference>
<feature type="transmembrane region" description="Helical" evidence="2">
    <location>
        <begin position="113"/>
        <end position="132"/>
    </location>
</feature>
<dbReference type="GO" id="GO:0043709">
    <property type="term" value="P:cell adhesion involved in single-species biofilm formation"/>
    <property type="evidence" value="ECO:0007669"/>
    <property type="project" value="TreeGrafter"/>
</dbReference>
<organism evidence="4 5">
    <name type="scientific">Cellulomonas aerilata</name>
    <dbReference type="NCBI Taxonomy" id="515326"/>
    <lineage>
        <taxon>Bacteria</taxon>
        <taxon>Bacillati</taxon>
        <taxon>Actinomycetota</taxon>
        <taxon>Actinomycetes</taxon>
        <taxon>Micrococcales</taxon>
        <taxon>Cellulomonadaceae</taxon>
        <taxon>Cellulomonas</taxon>
    </lineage>
</organism>
<dbReference type="SUPFAM" id="SSF55073">
    <property type="entry name" value="Nucleotide cyclase"/>
    <property type="match status" value="1"/>
</dbReference>
<dbReference type="InterPro" id="IPR043128">
    <property type="entry name" value="Rev_trsase/Diguanyl_cyclase"/>
</dbReference>
<dbReference type="PANTHER" id="PTHR45138:SF9">
    <property type="entry name" value="DIGUANYLATE CYCLASE DGCM-RELATED"/>
    <property type="match status" value="1"/>
</dbReference>
<dbReference type="NCBIfam" id="TIGR00254">
    <property type="entry name" value="GGDEF"/>
    <property type="match status" value="1"/>
</dbReference>
<dbReference type="Gene3D" id="3.30.70.270">
    <property type="match status" value="1"/>
</dbReference>
<dbReference type="InterPro" id="IPR050469">
    <property type="entry name" value="Diguanylate_Cyclase"/>
</dbReference>
<keyword evidence="2" id="KW-1133">Transmembrane helix</keyword>
<dbReference type="PANTHER" id="PTHR45138">
    <property type="entry name" value="REGULATORY COMPONENTS OF SENSORY TRANSDUCTION SYSTEM"/>
    <property type="match status" value="1"/>
</dbReference>